<dbReference type="EMBL" id="SEYY01006262">
    <property type="protein sequence ID" value="KAB7502959.1"/>
    <property type="molecule type" value="Genomic_DNA"/>
</dbReference>
<evidence type="ECO:0000313" key="2">
    <source>
        <dbReference type="Proteomes" id="UP000326759"/>
    </source>
</evidence>
<dbReference type="AlphaFoldDB" id="A0A5N5T9V2"/>
<reference evidence="1 2" key="1">
    <citation type="journal article" date="2019" name="PLoS Biol.">
        <title>Sex chromosomes control vertical transmission of feminizing Wolbachia symbionts in an isopod.</title>
        <authorList>
            <person name="Becking T."/>
            <person name="Chebbi M.A."/>
            <person name="Giraud I."/>
            <person name="Moumen B."/>
            <person name="Laverre T."/>
            <person name="Caubet Y."/>
            <person name="Peccoud J."/>
            <person name="Gilbert C."/>
            <person name="Cordaux R."/>
        </authorList>
    </citation>
    <scope>NUCLEOTIDE SEQUENCE [LARGE SCALE GENOMIC DNA]</scope>
    <source>
        <strain evidence="1">ANa2</strain>
        <tissue evidence="1">Whole body excluding digestive tract and cuticle</tissue>
    </source>
</reference>
<sequence>MTQDKSYVLGRENTVAHTVSLLLWKCKNKYKNVERLYKKILIKITPYLQQKYCLKDGKNLFICTVCINKISLFKKSANENLSIETDSKIDITVIATF</sequence>
<protein>
    <submittedName>
        <fullName evidence="1">Uncharacterized protein</fullName>
    </submittedName>
</protein>
<name>A0A5N5T9V2_9CRUS</name>
<dbReference type="Proteomes" id="UP000326759">
    <property type="component" value="Unassembled WGS sequence"/>
</dbReference>
<evidence type="ECO:0000313" key="1">
    <source>
        <dbReference type="EMBL" id="KAB7502959.1"/>
    </source>
</evidence>
<keyword evidence="2" id="KW-1185">Reference proteome</keyword>
<gene>
    <name evidence="1" type="ORF">Anas_05440</name>
</gene>
<organism evidence="1 2">
    <name type="scientific">Armadillidium nasatum</name>
    <dbReference type="NCBI Taxonomy" id="96803"/>
    <lineage>
        <taxon>Eukaryota</taxon>
        <taxon>Metazoa</taxon>
        <taxon>Ecdysozoa</taxon>
        <taxon>Arthropoda</taxon>
        <taxon>Crustacea</taxon>
        <taxon>Multicrustacea</taxon>
        <taxon>Malacostraca</taxon>
        <taxon>Eumalacostraca</taxon>
        <taxon>Peracarida</taxon>
        <taxon>Isopoda</taxon>
        <taxon>Oniscidea</taxon>
        <taxon>Crinocheta</taxon>
        <taxon>Armadillidiidae</taxon>
        <taxon>Armadillidium</taxon>
    </lineage>
</organism>
<accession>A0A5N5T9V2</accession>
<proteinExistence type="predicted"/>
<comment type="caution">
    <text evidence="1">The sequence shown here is derived from an EMBL/GenBank/DDBJ whole genome shotgun (WGS) entry which is preliminary data.</text>
</comment>